<feature type="region of interest" description="Disordered" evidence="10">
    <location>
        <begin position="376"/>
        <end position="395"/>
    </location>
</feature>
<dbReference type="GO" id="GO:0005886">
    <property type="term" value="C:plasma membrane"/>
    <property type="evidence" value="ECO:0007669"/>
    <property type="project" value="UniProtKB-SubCell"/>
</dbReference>
<evidence type="ECO:0000256" key="7">
    <source>
        <dbReference type="ARBA" id="ARBA00023157"/>
    </source>
</evidence>
<evidence type="ECO:0000256" key="10">
    <source>
        <dbReference type="SAM" id="MobiDB-lite"/>
    </source>
</evidence>
<name>M4SX39_9TRYP</name>
<evidence type="ECO:0000256" key="6">
    <source>
        <dbReference type="ARBA" id="ARBA00023136"/>
    </source>
</evidence>
<dbReference type="GO" id="GO:0098552">
    <property type="term" value="C:side of membrane"/>
    <property type="evidence" value="ECO:0007669"/>
    <property type="project" value="UniProtKB-KW"/>
</dbReference>
<evidence type="ECO:0000256" key="3">
    <source>
        <dbReference type="ARBA" id="ARBA00022475"/>
    </source>
</evidence>
<keyword evidence="7" id="KW-1015">Disulfide bond</keyword>
<evidence type="ECO:0000259" key="13">
    <source>
        <dbReference type="Pfam" id="PF10659"/>
    </source>
</evidence>
<dbReference type="AlphaFoldDB" id="M4SX39"/>
<keyword evidence="4" id="KW-0336">GPI-anchor</keyword>
<keyword evidence="9" id="KW-0449">Lipoprotein</keyword>
<dbReference type="VEuPathDB" id="TriTrypDB:Tb927.5.4770"/>
<dbReference type="Pfam" id="PF10659">
    <property type="entry name" value="Trypan_glycop_C"/>
    <property type="match status" value="1"/>
</dbReference>
<dbReference type="Pfam" id="PF00913">
    <property type="entry name" value="Trypan_glycop"/>
    <property type="match status" value="1"/>
</dbReference>
<feature type="compositionally biased region" description="Basic and acidic residues" evidence="10">
    <location>
        <begin position="380"/>
        <end position="389"/>
    </location>
</feature>
<comment type="function">
    <text evidence="1">VSG forms a coat on the surface of the parasite. The trypanosome evades the immune response of the host by expressing a series of antigenically distinct VSGs from an estimated 1000 VSG genes.</text>
</comment>
<dbReference type="Gene3D" id="3.30.1680.30">
    <property type="match status" value="1"/>
</dbReference>
<feature type="signal peptide" evidence="11">
    <location>
        <begin position="1"/>
        <end position="22"/>
    </location>
</feature>
<accession>M4SX39</accession>
<keyword evidence="6" id="KW-0472">Membrane</keyword>
<protein>
    <submittedName>
        <fullName evidence="14">Variant surface glycoprotein 462</fullName>
    </submittedName>
</protein>
<dbReference type="SUPFAM" id="SSF58087">
    <property type="entry name" value="Variant surface glycoprotein (N-terminal domain)"/>
    <property type="match status" value="1"/>
</dbReference>
<evidence type="ECO:0000256" key="4">
    <source>
        <dbReference type="ARBA" id="ARBA00022622"/>
    </source>
</evidence>
<dbReference type="Gene3D" id="1.10.470.10">
    <property type="entry name" value="Variant Surface Glycoprotein, subunit A, domain 2"/>
    <property type="match status" value="1"/>
</dbReference>
<dbReference type="VEuPathDB" id="TriTrypDB:Tb1125.11.18230"/>
<keyword evidence="3" id="KW-1003">Cell membrane</keyword>
<dbReference type="EMBL" id="KC613597">
    <property type="protein sequence ID" value="AGH61028.1"/>
    <property type="molecule type" value="Genomic_DNA"/>
</dbReference>
<evidence type="ECO:0000256" key="8">
    <source>
        <dbReference type="ARBA" id="ARBA00023180"/>
    </source>
</evidence>
<comment type="subcellular location">
    <subcellularLocation>
        <location evidence="2">Cell membrane</location>
        <topology evidence="2">Lipid-anchor</topology>
        <topology evidence="2">GPI-anchor</topology>
    </subcellularLocation>
</comment>
<reference evidence="14" key="2">
    <citation type="journal article" date="2014" name="Mol. Biochem. Parasitol.">
        <title>Capturing the variant surface glycoprotein repertoire (the VSGnome) of Trypanosoma brucei Lister 427.</title>
        <authorList>
            <person name="Cross G.A."/>
            <person name="Kim H.S."/>
            <person name="Wickstead B."/>
        </authorList>
    </citation>
    <scope>NUCLEOTIDE SEQUENCE</scope>
    <source>
        <strain evidence="14">Lister 427</strain>
    </source>
</reference>
<sequence length="505" mass="54213">MKNIQSALILLLLASQIQLCRATHEKPLSPDAWKGICDVTAVIRSKLDKAETALAARATAAHDATLKSARTQLLLAKAPTQEERRKLLPIAAMMNEKMATAAAALGEAEVAKITAATKHSAYFLGHINEYFTSAATAVEANTKGCFTQTHDNTDFQTYTQIKTIHANCKAATLSETATWETTKGASTAGYKDLSSGASNVGSLDKGCRLHSLENSNGILNGNPAPTTAHLAAGILTVSQSAPTLKDLTALQNKQSSAGYSVINQVYAATKEPIEAPTATDYPDKSDLKNSQAFVKTLIKAYRLSENLKEPQLSKEVNTIYGAEPDAIKQKIWNKLDTIKTDKVYGGTPAGTRASQITEVRLLLELAENASAAATADAIEEEKKHADKPHTCKQSDVSEETRKHCNTIGDDKAKCNDEKQCSYDDSKDTGKKCTYNATKATASGASVTKTQTGGTKTTTDKCKGKKKEDCKSPDCKWEGETCKDSSFLFNKKLALSIAAAVVEFLF</sequence>
<dbReference type="Gene3D" id="3.90.150.10">
    <property type="entry name" value="Variant Surface Glycoprotein, subunit A domain 1"/>
    <property type="match status" value="1"/>
</dbReference>
<feature type="domain" description="Trypanosome variant surface glycoprotein A-type N-terminal" evidence="12">
    <location>
        <begin position="10"/>
        <end position="365"/>
    </location>
</feature>
<evidence type="ECO:0000256" key="2">
    <source>
        <dbReference type="ARBA" id="ARBA00004609"/>
    </source>
</evidence>
<dbReference type="Gene3D" id="3.30.1680.40">
    <property type="match status" value="1"/>
</dbReference>
<evidence type="ECO:0000256" key="5">
    <source>
        <dbReference type="ARBA" id="ARBA00022729"/>
    </source>
</evidence>
<evidence type="ECO:0000256" key="1">
    <source>
        <dbReference type="ARBA" id="ARBA00002523"/>
    </source>
</evidence>
<proteinExistence type="predicted"/>
<keyword evidence="5 11" id="KW-0732">Signal</keyword>
<keyword evidence="8" id="KW-0325">Glycoprotein</keyword>
<reference evidence="14" key="1">
    <citation type="submission" date="2013-02" db="EMBL/GenBank/DDBJ databases">
        <authorList>
            <person name="Cross G.A.M."/>
            <person name="Kim H.-S."/>
            <person name="Wickstead B."/>
        </authorList>
    </citation>
    <scope>NUCLEOTIDE SEQUENCE</scope>
    <source>
        <strain evidence="14">Lister 427</strain>
    </source>
</reference>
<dbReference type="InterPro" id="IPR019609">
    <property type="entry name" value="Variant_surf_glycoprt_trypan_C"/>
</dbReference>
<evidence type="ECO:0000256" key="9">
    <source>
        <dbReference type="ARBA" id="ARBA00023288"/>
    </source>
</evidence>
<dbReference type="GO" id="GO:0042783">
    <property type="term" value="P:symbiont-mediated evasion of host immune response"/>
    <property type="evidence" value="ECO:0007669"/>
    <property type="project" value="InterPro"/>
</dbReference>
<organism evidence="14">
    <name type="scientific">Trypanosoma brucei</name>
    <dbReference type="NCBI Taxonomy" id="5691"/>
    <lineage>
        <taxon>Eukaryota</taxon>
        <taxon>Discoba</taxon>
        <taxon>Euglenozoa</taxon>
        <taxon>Kinetoplastea</taxon>
        <taxon>Metakinetoplastina</taxon>
        <taxon>Trypanosomatida</taxon>
        <taxon>Trypanosomatidae</taxon>
        <taxon>Trypanosoma</taxon>
    </lineage>
</organism>
<feature type="domain" description="Trypanosome variant surface glycoprotein C-terminal" evidence="13">
    <location>
        <begin position="404"/>
        <end position="504"/>
    </location>
</feature>
<evidence type="ECO:0000259" key="12">
    <source>
        <dbReference type="Pfam" id="PF00913"/>
    </source>
</evidence>
<dbReference type="VEuPathDB" id="TriTrypDB:Tb427_000365900"/>
<dbReference type="InterPro" id="IPR001812">
    <property type="entry name" value="Trypano_VSG_A_N_dom"/>
</dbReference>
<evidence type="ECO:0000256" key="11">
    <source>
        <dbReference type="SAM" id="SignalP"/>
    </source>
</evidence>
<feature type="chain" id="PRO_5004058031" evidence="11">
    <location>
        <begin position="23"/>
        <end position="505"/>
    </location>
</feature>
<evidence type="ECO:0000313" key="14">
    <source>
        <dbReference type="EMBL" id="AGH61028.1"/>
    </source>
</evidence>
<dbReference type="FunFam" id="3.30.1680.40:FF:000001">
    <property type="entry name" value="Variant surface glycoprotein (VSG, atypical), putative"/>
    <property type="match status" value="1"/>
</dbReference>